<keyword evidence="2" id="KW-1185">Reference proteome</keyword>
<dbReference type="AlphaFoldDB" id="A0A480A7I0"/>
<proteinExistence type="predicted"/>
<accession>A0A480A7I0</accession>
<comment type="caution">
    <text evidence="1">The sequence shown here is derived from an EMBL/GenBank/DDBJ whole genome shotgun (WGS) entry which is preliminary data.</text>
</comment>
<gene>
    <name evidence="1" type="ORF">SR1949_49770</name>
</gene>
<dbReference type="InterPro" id="IPR036514">
    <property type="entry name" value="SGNH_hydro_sf"/>
</dbReference>
<dbReference type="EMBL" id="BJCE01000330">
    <property type="protein sequence ID" value="GCL39846.1"/>
    <property type="molecule type" value="Genomic_DNA"/>
</dbReference>
<organism evidence="1 2">
    <name type="scientific">Sphaerospermopsis reniformis</name>
    <dbReference type="NCBI Taxonomy" id="531300"/>
    <lineage>
        <taxon>Bacteria</taxon>
        <taxon>Bacillati</taxon>
        <taxon>Cyanobacteriota</taxon>
        <taxon>Cyanophyceae</taxon>
        <taxon>Nostocales</taxon>
        <taxon>Aphanizomenonaceae</taxon>
        <taxon>Sphaerospermopsis</taxon>
    </lineage>
</organism>
<reference evidence="2" key="1">
    <citation type="submission" date="2019-02" db="EMBL/GenBank/DDBJ databases">
        <title>Draft genome sequence of Sphaerospermopsis reniformis NIES-1949.</title>
        <authorList>
            <person name="Yamaguchi H."/>
            <person name="Suzuki S."/>
            <person name="Kawachi M."/>
        </authorList>
    </citation>
    <scope>NUCLEOTIDE SEQUENCE [LARGE SCALE GENOMIC DNA]</scope>
    <source>
        <strain evidence="2">NIES-1949</strain>
    </source>
</reference>
<dbReference type="SUPFAM" id="SSF52266">
    <property type="entry name" value="SGNH hydrolase"/>
    <property type="match status" value="1"/>
</dbReference>
<evidence type="ECO:0000313" key="1">
    <source>
        <dbReference type="EMBL" id="GCL39846.1"/>
    </source>
</evidence>
<sequence>MGINLETIGKIQNFAQENNSKFILAMTPLFREIGEPRPRDYEIVARKRLSDFTKEQPINYIDFLPQFNSIYNPESLYDDSIHLNLKGNHFVSEVISCYTAKLYNPNVLNSCLTGKMPVPLIQIKCTTA</sequence>
<protein>
    <recommendedName>
        <fullName evidence="3">SGNH hydrolase-type esterase domain-containing protein</fullName>
    </recommendedName>
</protein>
<name>A0A480A7I0_9CYAN</name>
<evidence type="ECO:0008006" key="3">
    <source>
        <dbReference type="Google" id="ProtNLM"/>
    </source>
</evidence>
<evidence type="ECO:0000313" key="2">
    <source>
        <dbReference type="Proteomes" id="UP000300142"/>
    </source>
</evidence>
<dbReference type="Gene3D" id="3.40.50.1110">
    <property type="entry name" value="SGNH hydrolase"/>
    <property type="match status" value="1"/>
</dbReference>
<dbReference type="Proteomes" id="UP000300142">
    <property type="component" value="Unassembled WGS sequence"/>
</dbReference>